<dbReference type="InterPro" id="IPR050280">
    <property type="entry name" value="OMP_Chaperone_SurA"/>
</dbReference>
<name>A0A520MTS6_9GAMM</name>
<dbReference type="PANTHER" id="PTHR47637:SF1">
    <property type="entry name" value="CHAPERONE SURA"/>
    <property type="match status" value="1"/>
</dbReference>
<gene>
    <name evidence="1" type="ORF">EVA94_02475</name>
</gene>
<dbReference type="AlphaFoldDB" id="A0A520MTS6"/>
<proteinExistence type="predicted"/>
<dbReference type="Gene3D" id="3.10.50.40">
    <property type="match status" value="1"/>
</dbReference>
<reference evidence="1 2" key="1">
    <citation type="submission" date="2019-02" db="EMBL/GenBank/DDBJ databases">
        <title>Prokaryotic population dynamics and viral predation in marine succession experiment using metagenomics: the confinement effect.</title>
        <authorList>
            <person name="Haro-Moreno J.M."/>
            <person name="Rodriguez-Valera F."/>
            <person name="Lopez-Perez M."/>
        </authorList>
    </citation>
    <scope>NUCLEOTIDE SEQUENCE [LARGE SCALE GENOMIC DNA]</scope>
    <source>
        <strain evidence="1">MED-G161</strain>
    </source>
</reference>
<feature type="non-terminal residue" evidence="1">
    <location>
        <position position="1"/>
    </location>
</feature>
<dbReference type="InterPro" id="IPR046357">
    <property type="entry name" value="PPIase_dom_sf"/>
</dbReference>
<evidence type="ECO:0000313" key="2">
    <source>
        <dbReference type="Proteomes" id="UP000315498"/>
    </source>
</evidence>
<organism evidence="1 2">
    <name type="scientific">SAR86 cluster bacterium</name>
    <dbReference type="NCBI Taxonomy" id="2030880"/>
    <lineage>
        <taxon>Bacteria</taxon>
        <taxon>Pseudomonadati</taxon>
        <taxon>Pseudomonadota</taxon>
        <taxon>Gammaproteobacteria</taxon>
        <taxon>SAR86 cluster</taxon>
    </lineage>
</organism>
<dbReference type="PANTHER" id="PTHR47637">
    <property type="entry name" value="CHAPERONE SURA"/>
    <property type="match status" value="1"/>
</dbReference>
<accession>A0A520MTS6</accession>
<dbReference type="EMBL" id="SHBG01000017">
    <property type="protein sequence ID" value="RZO24630.1"/>
    <property type="molecule type" value="Genomic_DNA"/>
</dbReference>
<protein>
    <submittedName>
        <fullName evidence="1">Rotamase</fullName>
    </submittedName>
</protein>
<evidence type="ECO:0000313" key="1">
    <source>
        <dbReference type="EMBL" id="RZO24630.1"/>
    </source>
</evidence>
<comment type="caution">
    <text evidence="1">The sequence shown here is derived from an EMBL/GenBank/DDBJ whole genome shotgun (WGS) entry which is preliminary data.</text>
</comment>
<dbReference type="GO" id="GO:0003755">
    <property type="term" value="F:peptidyl-prolyl cis-trans isomerase activity"/>
    <property type="evidence" value="ECO:0007669"/>
    <property type="project" value="InterPro"/>
</dbReference>
<dbReference type="Proteomes" id="UP000315498">
    <property type="component" value="Unassembled WGS sequence"/>
</dbReference>
<sequence length="74" mass="8750">TILETEVGSLSEVFETEFGFHFLEVMGKRNHELTKKLIEDRAYGVLYSRKFDEELENTLRTMRAEAFVEFKDLD</sequence>